<dbReference type="EMBL" id="BAAARA010000002">
    <property type="protein sequence ID" value="GAA2335495.1"/>
    <property type="molecule type" value="Genomic_DNA"/>
</dbReference>
<dbReference type="InterPro" id="IPR020846">
    <property type="entry name" value="MFS_dom"/>
</dbReference>
<evidence type="ECO:0000256" key="4">
    <source>
        <dbReference type="ARBA" id="ARBA00022692"/>
    </source>
</evidence>
<feature type="transmembrane region" description="Helical" evidence="7">
    <location>
        <begin position="349"/>
        <end position="371"/>
    </location>
</feature>
<feature type="transmembrane region" description="Helical" evidence="7">
    <location>
        <begin position="51"/>
        <end position="76"/>
    </location>
</feature>
<comment type="caution">
    <text evidence="9">The sequence shown here is derived from an EMBL/GenBank/DDBJ whole genome shotgun (WGS) entry which is preliminary data.</text>
</comment>
<evidence type="ECO:0000256" key="2">
    <source>
        <dbReference type="ARBA" id="ARBA00022448"/>
    </source>
</evidence>
<reference evidence="10" key="1">
    <citation type="journal article" date="2019" name="Int. J. Syst. Evol. Microbiol.">
        <title>The Global Catalogue of Microorganisms (GCM) 10K type strain sequencing project: providing services to taxonomists for standard genome sequencing and annotation.</title>
        <authorList>
            <consortium name="The Broad Institute Genomics Platform"/>
            <consortium name="The Broad Institute Genome Sequencing Center for Infectious Disease"/>
            <person name="Wu L."/>
            <person name="Ma J."/>
        </authorList>
    </citation>
    <scope>NUCLEOTIDE SEQUENCE [LARGE SCALE GENOMIC DNA]</scope>
    <source>
        <strain evidence="10">JCM 16221</strain>
    </source>
</reference>
<dbReference type="InterPro" id="IPR036259">
    <property type="entry name" value="MFS_trans_sf"/>
</dbReference>
<evidence type="ECO:0000256" key="5">
    <source>
        <dbReference type="ARBA" id="ARBA00022989"/>
    </source>
</evidence>
<dbReference type="InterPro" id="IPR050171">
    <property type="entry name" value="MFS_Transporters"/>
</dbReference>
<evidence type="ECO:0000259" key="8">
    <source>
        <dbReference type="PROSITE" id="PS50850"/>
    </source>
</evidence>
<dbReference type="InterPro" id="IPR011701">
    <property type="entry name" value="MFS"/>
</dbReference>
<feature type="transmembrane region" description="Helical" evidence="7">
    <location>
        <begin position="113"/>
        <end position="135"/>
    </location>
</feature>
<feature type="transmembrane region" description="Helical" evidence="7">
    <location>
        <begin position="256"/>
        <end position="280"/>
    </location>
</feature>
<evidence type="ECO:0000256" key="6">
    <source>
        <dbReference type="ARBA" id="ARBA00023136"/>
    </source>
</evidence>
<dbReference type="Gene3D" id="1.20.1250.20">
    <property type="entry name" value="MFS general substrate transporter like domains"/>
    <property type="match status" value="1"/>
</dbReference>
<gene>
    <name evidence="9" type="ORF">GCM10009854_09240</name>
</gene>
<evidence type="ECO:0000256" key="1">
    <source>
        <dbReference type="ARBA" id="ARBA00004651"/>
    </source>
</evidence>
<feature type="transmembrane region" description="Helical" evidence="7">
    <location>
        <begin position="216"/>
        <end position="236"/>
    </location>
</feature>
<feature type="transmembrane region" description="Helical" evidence="7">
    <location>
        <begin position="377"/>
        <end position="400"/>
    </location>
</feature>
<feature type="domain" description="Major facilitator superfamily (MFS) profile" evidence="8">
    <location>
        <begin position="20"/>
        <end position="403"/>
    </location>
</feature>
<feature type="transmembrane region" description="Helical" evidence="7">
    <location>
        <begin position="21"/>
        <end position="39"/>
    </location>
</feature>
<evidence type="ECO:0000313" key="10">
    <source>
        <dbReference type="Proteomes" id="UP001501218"/>
    </source>
</evidence>
<keyword evidence="3" id="KW-1003">Cell membrane</keyword>
<dbReference type="PANTHER" id="PTHR23517">
    <property type="entry name" value="RESISTANCE PROTEIN MDTM, PUTATIVE-RELATED-RELATED"/>
    <property type="match status" value="1"/>
</dbReference>
<keyword evidence="4 7" id="KW-0812">Transmembrane</keyword>
<sequence length="403" mass="41370">MTTELARPQTPSRSRGLSRTTSFWFIGGLYALFLMASTAPSPMYSLYQQRWGFSNTVLTEVFAIYSVAILGALLLVGSLSDHIGRRPVLLISLLVQLAAVLVLAFAPGTGWLFLGRALQGVATGAATGAFSGALLDFQRPGSTLGSLVNGMAASLGLSGGSLLAGFLVQFAPGPTVTSYLLLAAAFVVAVPLIVTMPEPVGDIRPLREALRPRRPVVPAGHGLRFALLATTLTASWTVGGMFMSLAPSVARGMVSAMPNLVGGLPIAIVAGVGGIAQGLLAGWPGRLAVRVASVLMIASLTGVATSVLQDSAVLFFGSSVVLGLGWGLMFMGGFRMLTALAAPHQRAGTAAMIYVVAYLSATVPAIVLGYLSTATNLTVATVTFAAAAALFAAIAGLATFKTR</sequence>
<keyword evidence="6 7" id="KW-0472">Membrane</keyword>
<dbReference type="SUPFAM" id="SSF103473">
    <property type="entry name" value="MFS general substrate transporter"/>
    <property type="match status" value="1"/>
</dbReference>
<feature type="transmembrane region" description="Helical" evidence="7">
    <location>
        <begin position="314"/>
        <end position="337"/>
    </location>
</feature>
<evidence type="ECO:0000256" key="3">
    <source>
        <dbReference type="ARBA" id="ARBA00022475"/>
    </source>
</evidence>
<evidence type="ECO:0000256" key="7">
    <source>
        <dbReference type="SAM" id="Phobius"/>
    </source>
</evidence>
<feature type="transmembrane region" description="Helical" evidence="7">
    <location>
        <begin position="88"/>
        <end position="107"/>
    </location>
</feature>
<comment type="subcellular location">
    <subcellularLocation>
        <location evidence="1">Cell membrane</location>
        <topology evidence="1">Multi-pass membrane protein</topology>
    </subcellularLocation>
</comment>
<dbReference type="Proteomes" id="UP001501218">
    <property type="component" value="Unassembled WGS sequence"/>
</dbReference>
<keyword evidence="5 7" id="KW-1133">Transmembrane helix</keyword>
<name>A0ABP5SNT3_9PSEU</name>
<evidence type="ECO:0000313" key="9">
    <source>
        <dbReference type="EMBL" id="GAA2335495.1"/>
    </source>
</evidence>
<dbReference type="Pfam" id="PF07690">
    <property type="entry name" value="MFS_1"/>
    <property type="match status" value="1"/>
</dbReference>
<feature type="transmembrane region" description="Helical" evidence="7">
    <location>
        <begin position="147"/>
        <end position="170"/>
    </location>
</feature>
<feature type="transmembrane region" description="Helical" evidence="7">
    <location>
        <begin position="287"/>
        <end position="308"/>
    </location>
</feature>
<accession>A0ABP5SNT3</accession>
<keyword evidence="10" id="KW-1185">Reference proteome</keyword>
<protein>
    <submittedName>
        <fullName evidence="9">MFS transporter</fullName>
    </submittedName>
</protein>
<organism evidence="9 10">
    <name type="scientific">Saccharopolyspora halophila</name>
    <dbReference type="NCBI Taxonomy" id="405551"/>
    <lineage>
        <taxon>Bacteria</taxon>
        <taxon>Bacillati</taxon>
        <taxon>Actinomycetota</taxon>
        <taxon>Actinomycetes</taxon>
        <taxon>Pseudonocardiales</taxon>
        <taxon>Pseudonocardiaceae</taxon>
        <taxon>Saccharopolyspora</taxon>
    </lineage>
</organism>
<feature type="transmembrane region" description="Helical" evidence="7">
    <location>
        <begin position="176"/>
        <end position="195"/>
    </location>
</feature>
<keyword evidence="2" id="KW-0813">Transport</keyword>
<dbReference type="PROSITE" id="PS50850">
    <property type="entry name" value="MFS"/>
    <property type="match status" value="1"/>
</dbReference>
<dbReference type="RefSeq" id="WP_344126877.1">
    <property type="nucleotide sequence ID" value="NZ_BAAARA010000002.1"/>
</dbReference>
<proteinExistence type="predicted"/>